<accession>A0ABV8HLG5</accession>
<sequence length="80" mass="8644">MTVAPEDMLIAENVLRMTLMGLFSLKRANGSARATGSHGKNVVSDTAHIEHMVHIARDARGTSVTRISCISCIARMTFVS</sequence>
<keyword evidence="2" id="KW-1185">Reference proteome</keyword>
<dbReference type="RefSeq" id="WP_386429945.1">
    <property type="nucleotide sequence ID" value="NZ_JBHSBB010000010.1"/>
</dbReference>
<organism evidence="1 2">
    <name type="scientific">Streptomyces polygonati</name>
    <dbReference type="NCBI Taxonomy" id="1617087"/>
    <lineage>
        <taxon>Bacteria</taxon>
        <taxon>Bacillati</taxon>
        <taxon>Actinomycetota</taxon>
        <taxon>Actinomycetes</taxon>
        <taxon>Kitasatosporales</taxon>
        <taxon>Streptomycetaceae</taxon>
        <taxon>Streptomyces</taxon>
    </lineage>
</organism>
<reference evidence="2" key="1">
    <citation type="journal article" date="2019" name="Int. J. Syst. Evol. Microbiol.">
        <title>The Global Catalogue of Microorganisms (GCM) 10K type strain sequencing project: providing services to taxonomists for standard genome sequencing and annotation.</title>
        <authorList>
            <consortium name="The Broad Institute Genomics Platform"/>
            <consortium name="The Broad Institute Genome Sequencing Center for Infectious Disease"/>
            <person name="Wu L."/>
            <person name="Ma J."/>
        </authorList>
    </citation>
    <scope>NUCLEOTIDE SEQUENCE [LARGE SCALE GENOMIC DNA]</scope>
    <source>
        <strain evidence="2">CGMCC 4.7237</strain>
    </source>
</reference>
<protein>
    <submittedName>
        <fullName evidence="1">Uncharacterized protein</fullName>
    </submittedName>
</protein>
<evidence type="ECO:0000313" key="1">
    <source>
        <dbReference type="EMBL" id="MFC4032858.1"/>
    </source>
</evidence>
<evidence type="ECO:0000313" key="2">
    <source>
        <dbReference type="Proteomes" id="UP001595765"/>
    </source>
</evidence>
<comment type="caution">
    <text evidence="1">The sequence shown here is derived from an EMBL/GenBank/DDBJ whole genome shotgun (WGS) entry which is preliminary data.</text>
</comment>
<dbReference type="Proteomes" id="UP001595765">
    <property type="component" value="Unassembled WGS sequence"/>
</dbReference>
<proteinExistence type="predicted"/>
<name>A0ABV8HLG5_9ACTN</name>
<gene>
    <name evidence="1" type="ORF">ACFO3J_15370</name>
</gene>
<dbReference type="EMBL" id="JBHSBB010000010">
    <property type="protein sequence ID" value="MFC4032858.1"/>
    <property type="molecule type" value="Genomic_DNA"/>
</dbReference>